<keyword evidence="2" id="KW-1185">Reference proteome</keyword>
<comment type="caution">
    <text evidence="1">The sequence shown here is derived from an EMBL/GenBank/DDBJ whole genome shotgun (WGS) entry which is preliminary data.</text>
</comment>
<proteinExistence type="predicted"/>
<accession>A0ACC4CX86</accession>
<organism evidence="1 2">
    <name type="scientific">Populus alba</name>
    <name type="common">White poplar</name>
    <dbReference type="NCBI Taxonomy" id="43335"/>
    <lineage>
        <taxon>Eukaryota</taxon>
        <taxon>Viridiplantae</taxon>
        <taxon>Streptophyta</taxon>
        <taxon>Embryophyta</taxon>
        <taxon>Tracheophyta</taxon>
        <taxon>Spermatophyta</taxon>
        <taxon>Magnoliopsida</taxon>
        <taxon>eudicotyledons</taxon>
        <taxon>Gunneridae</taxon>
        <taxon>Pentapetalae</taxon>
        <taxon>rosids</taxon>
        <taxon>fabids</taxon>
        <taxon>Malpighiales</taxon>
        <taxon>Salicaceae</taxon>
        <taxon>Saliceae</taxon>
        <taxon>Populus</taxon>
    </lineage>
</organism>
<gene>
    <name evidence="1" type="ORF">D5086_000512</name>
</gene>
<dbReference type="Proteomes" id="UP000309997">
    <property type="component" value="Unassembled WGS sequence"/>
</dbReference>
<sequence>MHACVMEDYKTSIGIAKVKALTLDQSNCSPRVLHRNFRNKTEAETDLHVFPPDGTLSSSQTPPMSISIADTTIGPRVQTRGGGVFSSSANTFLSFSAVNRSLGGPWIAL</sequence>
<reference evidence="1 2" key="1">
    <citation type="journal article" date="2024" name="Plant Biotechnol. J.">
        <title>Genome and CRISPR/Cas9 system of a widespread forest tree (Populus alba) in the world.</title>
        <authorList>
            <person name="Liu Y.J."/>
            <person name="Jiang P.F."/>
            <person name="Han X.M."/>
            <person name="Li X.Y."/>
            <person name="Wang H.M."/>
            <person name="Wang Y.J."/>
            <person name="Wang X.X."/>
            <person name="Zeng Q.Y."/>
        </authorList>
    </citation>
    <scope>NUCLEOTIDE SEQUENCE [LARGE SCALE GENOMIC DNA]</scope>
    <source>
        <strain evidence="2">cv. PAL-ZL1</strain>
    </source>
</reference>
<dbReference type="EMBL" id="RCHU02000001">
    <property type="protein sequence ID" value="KAL3609492.1"/>
    <property type="molecule type" value="Genomic_DNA"/>
</dbReference>
<protein>
    <submittedName>
        <fullName evidence="1">Uncharacterized protein</fullName>
    </submittedName>
</protein>
<name>A0ACC4CX86_POPAL</name>
<evidence type="ECO:0000313" key="2">
    <source>
        <dbReference type="Proteomes" id="UP000309997"/>
    </source>
</evidence>
<evidence type="ECO:0000313" key="1">
    <source>
        <dbReference type="EMBL" id="KAL3609492.1"/>
    </source>
</evidence>